<comment type="caution">
    <text evidence="1">The sequence shown here is derived from an EMBL/GenBank/DDBJ whole genome shotgun (WGS) entry which is preliminary data.</text>
</comment>
<gene>
    <name evidence="1" type="ORF">G5C51_22865</name>
</gene>
<evidence type="ECO:0000313" key="2">
    <source>
        <dbReference type="Proteomes" id="UP000481583"/>
    </source>
</evidence>
<dbReference type="EMBL" id="JAAKZV010000108">
    <property type="protein sequence ID" value="NGN66733.1"/>
    <property type="molecule type" value="Genomic_DNA"/>
</dbReference>
<evidence type="ECO:0000313" key="1">
    <source>
        <dbReference type="EMBL" id="NGN66733.1"/>
    </source>
</evidence>
<protein>
    <submittedName>
        <fullName evidence="1">Uncharacterized protein</fullName>
    </submittedName>
</protein>
<name>A0A6G4U3R9_9ACTN</name>
<keyword evidence="2" id="KW-1185">Reference proteome</keyword>
<reference evidence="1 2" key="1">
    <citation type="submission" date="2020-02" db="EMBL/GenBank/DDBJ databases">
        <title>Whole-genome analyses of novel actinobacteria.</title>
        <authorList>
            <person name="Sahin N."/>
        </authorList>
    </citation>
    <scope>NUCLEOTIDE SEQUENCE [LARGE SCALE GENOMIC DNA]</scope>
    <source>
        <strain evidence="1 2">A7024</strain>
    </source>
</reference>
<dbReference type="InterPro" id="IPR036849">
    <property type="entry name" value="Enolase-like_C_sf"/>
</dbReference>
<accession>A0A6G4U3R9</accession>
<organism evidence="1 2">
    <name type="scientific">Streptomyces coryli</name>
    <dbReference type="NCBI Taxonomy" id="1128680"/>
    <lineage>
        <taxon>Bacteria</taxon>
        <taxon>Bacillati</taxon>
        <taxon>Actinomycetota</taxon>
        <taxon>Actinomycetes</taxon>
        <taxon>Kitasatosporales</taxon>
        <taxon>Streptomycetaceae</taxon>
        <taxon>Streptomyces</taxon>
    </lineage>
</organism>
<dbReference type="RefSeq" id="WP_165240033.1">
    <property type="nucleotide sequence ID" value="NZ_JAAKZV010000108.1"/>
</dbReference>
<dbReference type="AlphaFoldDB" id="A0A6G4U3R9"/>
<dbReference type="Gene3D" id="3.20.20.120">
    <property type="entry name" value="Enolase-like C-terminal domain"/>
    <property type="match status" value="1"/>
</dbReference>
<sequence>MLDALGKATGLPVHGWSVDTSLKVAAGLTGVLEYLEDPTTDTPRLGVVLDRDDETGMRLANPDCTPHTSPRW</sequence>
<dbReference type="Proteomes" id="UP000481583">
    <property type="component" value="Unassembled WGS sequence"/>
</dbReference>
<proteinExistence type="predicted"/>